<evidence type="ECO:0000256" key="3">
    <source>
        <dbReference type="ARBA" id="ARBA00023125"/>
    </source>
</evidence>
<evidence type="ECO:0000313" key="8">
    <source>
        <dbReference type="Proteomes" id="UP000235015"/>
    </source>
</evidence>
<proteinExistence type="inferred from homology"/>
<dbReference type="Proteomes" id="UP000235015">
    <property type="component" value="Unassembled WGS sequence"/>
</dbReference>
<keyword evidence="3 4" id="KW-0238">DNA-binding</keyword>
<dbReference type="GO" id="GO:0043023">
    <property type="term" value="F:ribosomal large subunit binding"/>
    <property type="evidence" value="ECO:0007669"/>
    <property type="project" value="InterPro"/>
</dbReference>
<dbReference type="PIRSF" id="PIRSF016821">
    <property type="entry name" value="HSP15"/>
    <property type="match status" value="1"/>
</dbReference>
<gene>
    <name evidence="7" type="ORF">C0630_12425</name>
</gene>
<evidence type="ECO:0000256" key="2">
    <source>
        <dbReference type="ARBA" id="ARBA00022884"/>
    </source>
</evidence>
<evidence type="ECO:0000256" key="5">
    <source>
        <dbReference type="SAM" id="MobiDB-lite"/>
    </source>
</evidence>
<evidence type="ECO:0000313" key="7">
    <source>
        <dbReference type="EMBL" id="PLX61193.1"/>
    </source>
</evidence>
<name>A0A2N6CVJ7_9GAMM</name>
<comment type="similarity">
    <text evidence="1 4">Belongs to the HSP15 family.</text>
</comment>
<keyword evidence="2 4" id="KW-0694">RNA-binding</keyword>
<evidence type="ECO:0000256" key="4">
    <source>
        <dbReference type="PIRNR" id="PIRNR016821"/>
    </source>
</evidence>
<accession>A0A2N6CVJ7</accession>
<dbReference type="Gene3D" id="3.10.290.10">
    <property type="entry name" value="RNA-binding S4 domain"/>
    <property type="match status" value="1"/>
</dbReference>
<dbReference type="GO" id="GO:0034605">
    <property type="term" value="P:cellular response to heat"/>
    <property type="evidence" value="ECO:0007669"/>
    <property type="project" value="InterPro"/>
</dbReference>
<dbReference type="STRING" id="1111735.GCA_000428045_00340"/>
<organism evidence="7 8">
    <name type="scientific">Sedimenticola selenatireducens</name>
    <dbReference type="NCBI Taxonomy" id="191960"/>
    <lineage>
        <taxon>Bacteria</taxon>
        <taxon>Pseudomonadati</taxon>
        <taxon>Pseudomonadota</taxon>
        <taxon>Gammaproteobacteria</taxon>
        <taxon>Chromatiales</taxon>
        <taxon>Sedimenticolaceae</taxon>
        <taxon>Sedimenticola</taxon>
    </lineage>
</organism>
<dbReference type="SUPFAM" id="SSF55174">
    <property type="entry name" value="Alpha-L RNA-binding motif"/>
    <property type="match status" value="1"/>
</dbReference>
<dbReference type="SMART" id="SM00363">
    <property type="entry name" value="S4"/>
    <property type="match status" value="1"/>
</dbReference>
<feature type="compositionally biased region" description="Basic residues" evidence="5">
    <location>
        <begin position="118"/>
        <end position="132"/>
    </location>
</feature>
<dbReference type="Pfam" id="PF01479">
    <property type="entry name" value="S4"/>
    <property type="match status" value="1"/>
</dbReference>
<protein>
    <recommendedName>
        <fullName evidence="4">Heat shock protein 15</fullName>
    </recommendedName>
</protein>
<dbReference type="PROSITE" id="PS50889">
    <property type="entry name" value="S4"/>
    <property type="match status" value="1"/>
</dbReference>
<reference evidence="7 8" key="1">
    <citation type="submission" date="2017-11" db="EMBL/GenBank/DDBJ databases">
        <title>Genome-resolved metagenomics identifies genetic mobility, metabolic interactions, and unexpected diversity in perchlorate-reducing communities.</title>
        <authorList>
            <person name="Barnum T.P."/>
            <person name="Figueroa I.A."/>
            <person name="Carlstrom C.I."/>
            <person name="Lucas L.N."/>
            <person name="Engelbrektson A.L."/>
            <person name="Coates J.D."/>
        </authorList>
    </citation>
    <scope>NUCLEOTIDE SEQUENCE [LARGE SCALE GENOMIC DNA]</scope>
    <source>
        <strain evidence="7">BM301</strain>
    </source>
</reference>
<comment type="caution">
    <text evidence="7">The sequence shown here is derived from an EMBL/GenBank/DDBJ whole genome shotgun (WGS) entry which is preliminary data.</text>
</comment>
<dbReference type="CDD" id="cd00165">
    <property type="entry name" value="S4"/>
    <property type="match status" value="1"/>
</dbReference>
<sequence>MNAGERAPEMRLDKWLWAARFFKTRQLAIEAINGGKVHLNGQRTKPGKTVTVGSRLIIHKESLEWQIEIRELPKQRRPASEAVNFYQESEASLLNRQRQMEEQRLLRAAAPRPAQGKPSKRDRRMIHSFTRK</sequence>
<dbReference type="InterPro" id="IPR036986">
    <property type="entry name" value="S4_RNA-bd_sf"/>
</dbReference>
<dbReference type="GO" id="GO:0003677">
    <property type="term" value="F:DNA binding"/>
    <property type="evidence" value="ECO:0007669"/>
    <property type="project" value="UniProtKB-KW"/>
</dbReference>
<feature type="region of interest" description="Disordered" evidence="5">
    <location>
        <begin position="97"/>
        <end position="132"/>
    </location>
</feature>
<dbReference type="RefSeq" id="WP_273439795.1">
    <property type="nucleotide sequence ID" value="NZ_CAXXYC010000004.1"/>
</dbReference>
<evidence type="ECO:0000259" key="6">
    <source>
        <dbReference type="SMART" id="SM00363"/>
    </source>
</evidence>
<dbReference type="InterPro" id="IPR025708">
    <property type="entry name" value="HSP15"/>
</dbReference>
<dbReference type="InterPro" id="IPR002942">
    <property type="entry name" value="S4_RNA-bd"/>
</dbReference>
<dbReference type="GO" id="GO:0003727">
    <property type="term" value="F:single-stranded RNA binding"/>
    <property type="evidence" value="ECO:0007669"/>
    <property type="project" value="InterPro"/>
</dbReference>
<dbReference type="EMBL" id="PKUN01000021">
    <property type="protein sequence ID" value="PLX61193.1"/>
    <property type="molecule type" value="Genomic_DNA"/>
</dbReference>
<feature type="domain" description="RNA-binding S4" evidence="6">
    <location>
        <begin position="10"/>
        <end position="77"/>
    </location>
</feature>
<dbReference type="AlphaFoldDB" id="A0A2N6CVJ7"/>
<evidence type="ECO:0000256" key="1">
    <source>
        <dbReference type="ARBA" id="ARBA00008396"/>
    </source>
</evidence>